<dbReference type="FunCoup" id="A0A2J7RRA5">
    <property type="interactions" value="1031"/>
</dbReference>
<protein>
    <submittedName>
        <fullName evidence="4">Protein-lysine N-methyltransferase EEF2KMT</fullName>
    </submittedName>
</protein>
<gene>
    <name evidence="4" type="ORF">B7P43_G13922</name>
</gene>
<evidence type="ECO:0000313" key="4">
    <source>
        <dbReference type="EMBL" id="PNF43362.1"/>
    </source>
</evidence>
<comment type="caution">
    <text evidence="4">The sequence shown here is derived from an EMBL/GenBank/DDBJ whole genome shotgun (WGS) entry which is preliminary data.</text>
</comment>
<dbReference type="InterPro" id="IPR029063">
    <property type="entry name" value="SAM-dependent_MTases_sf"/>
</dbReference>
<dbReference type="Pfam" id="PF14904">
    <property type="entry name" value="FAM86"/>
    <property type="match status" value="1"/>
</dbReference>
<dbReference type="Gene3D" id="3.40.50.150">
    <property type="entry name" value="Vaccinia Virus protein VP39"/>
    <property type="match status" value="1"/>
</dbReference>
<sequence>MVEVLEESELLRRNVICIKKQFLSTTCVKKIHWQSNLLHELYSSSSNRSMLVQKLLLENTVNHPLVKKFPPKLSYQLAFLKDIITKLERHGQEVLEALYIVYCSLLSGPTIDSSCHYRHFVIDHSVTITIRESSKLISQGTTGLCSWQAALTLADWCLCNCELLRNRRILELGSGTGLTGLCVSLHCKPSSYWFSDCHPAVLSMLQSNIMLNVTGQNKHVLGDSHEDNSVVTHTCSGDENVSLACDGHEWTELCDRSQILLWKMCNNAEIGVLNLPWEIIPTSDFVTWLSPEVILAADLVYDLSLFPVLSQAFSHLLHKRSCVLFLACTVRNEETLDAFIQLLRTMNLEATEENLSPPSVLYYSTDVPGKLYRVSAIR</sequence>
<dbReference type="Proteomes" id="UP000235965">
    <property type="component" value="Unassembled WGS sequence"/>
</dbReference>
<comment type="similarity">
    <text evidence="1">Belongs to the class I-like SAM-binding methyltransferase superfamily. EEF2KMT family.</text>
</comment>
<keyword evidence="4" id="KW-0489">Methyltransferase</keyword>
<accession>A0A2J7RRA5</accession>
<dbReference type="OrthoDB" id="194386at2759"/>
<dbReference type="Pfam" id="PF10294">
    <property type="entry name" value="Methyltransf_16"/>
    <property type="match status" value="2"/>
</dbReference>
<dbReference type="SUPFAM" id="SSF53335">
    <property type="entry name" value="S-adenosyl-L-methionine-dependent methyltransferases"/>
    <property type="match status" value="1"/>
</dbReference>
<name>A0A2J7RRA5_9NEOP</name>
<organism evidence="4 5">
    <name type="scientific">Cryptotermes secundus</name>
    <dbReference type="NCBI Taxonomy" id="105785"/>
    <lineage>
        <taxon>Eukaryota</taxon>
        <taxon>Metazoa</taxon>
        <taxon>Ecdysozoa</taxon>
        <taxon>Arthropoda</taxon>
        <taxon>Hexapoda</taxon>
        <taxon>Insecta</taxon>
        <taxon>Pterygota</taxon>
        <taxon>Neoptera</taxon>
        <taxon>Polyneoptera</taxon>
        <taxon>Dictyoptera</taxon>
        <taxon>Blattodea</taxon>
        <taxon>Blattoidea</taxon>
        <taxon>Termitoidae</taxon>
        <taxon>Kalotermitidae</taxon>
        <taxon>Cryptotermitinae</taxon>
        <taxon>Cryptotermes</taxon>
    </lineage>
</organism>
<dbReference type="EMBL" id="NEVH01000610">
    <property type="protein sequence ID" value="PNF43362.1"/>
    <property type="molecule type" value="Genomic_DNA"/>
</dbReference>
<dbReference type="GO" id="GO:0032991">
    <property type="term" value="C:protein-containing complex"/>
    <property type="evidence" value="ECO:0007669"/>
    <property type="project" value="TreeGrafter"/>
</dbReference>
<dbReference type="STRING" id="105785.A0A2J7RRA5"/>
<keyword evidence="2 4" id="KW-0808">Transferase</keyword>
<evidence type="ECO:0000256" key="1">
    <source>
        <dbReference type="ARBA" id="ARBA00005511"/>
    </source>
</evidence>
<evidence type="ECO:0000313" key="5">
    <source>
        <dbReference type="Proteomes" id="UP000235965"/>
    </source>
</evidence>
<dbReference type="InterPro" id="IPR019410">
    <property type="entry name" value="Methyltransf_16"/>
</dbReference>
<feature type="domain" description="FAM86 N-terminal" evidence="3">
    <location>
        <begin position="18"/>
        <end position="103"/>
    </location>
</feature>
<evidence type="ECO:0000256" key="2">
    <source>
        <dbReference type="ARBA" id="ARBA00022679"/>
    </source>
</evidence>
<proteinExistence type="inferred from homology"/>
<dbReference type="PANTHER" id="PTHR14614:SF130">
    <property type="entry name" value="PROTEIN-LYSINE N-METHYLTRANSFERASE EEF2KMT"/>
    <property type="match status" value="1"/>
</dbReference>
<keyword evidence="5" id="KW-1185">Reference proteome</keyword>
<dbReference type="InParanoid" id="A0A2J7RRA5"/>
<dbReference type="PANTHER" id="PTHR14614">
    <property type="entry name" value="HEPATOCELLULAR CARCINOMA-ASSOCIATED ANTIGEN"/>
    <property type="match status" value="1"/>
</dbReference>
<dbReference type="GO" id="GO:0008168">
    <property type="term" value="F:methyltransferase activity"/>
    <property type="evidence" value="ECO:0007669"/>
    <property type="project" value="UniProtKB-KW"/>
</dbReference>
<dbReference type="AlphaFoldDB" id="A0A2J7RRA5"/>
<dbReference type="InterPro" id="IPR029426">
    <property type="entry name" value="FAM86_N"/>
</dbReference>
<reference evidence="4 5" key="1">
    <citation type="submission" date="2017-12" db="EMBL/GenBank/DDBJ databases">
        <title>Hemimetabolous genomes reveal molecular basis of termite eusociality.</title>
        <authorList>
            <person name="Harrison M.C."/>
            <person name="Jongepier E."/>
            <person name="Robertson H.M."/>
            <person name="Arning N."/>
            <person name="Bitard-Feildel T."/>
            <person name="Chao H."/>
            <person name="Childers C.P."/>
            <person name="Dinh H."/>
            <person name="Doddapaneni H."/>
            <person name="Dugan S."/>
            <person name="Gowin J."/>
            <person name="Greiner C."/>
            <person name="Han Y."/>
            <person name="Hu H."/>
            <person name="Hughes D.S.T."/>
            <person name="Huylmans A.-K."/>
            <person name="Kemena C."/>
            <person name="Kremer L.P.M."/>
            <person name="Lee S.L."/>
            <person name="Lopez-Ezquerra A."/>
            <person name="Mallet L."/>
            <person name="Monroy-Kuhn J.M."/>
            <person name="Moser A."/>
            <person name="Murali S.C."/>
            <person name="Muzny D.M."/>
            <person name="Otani S."/>
            <person name="Piulachs M.-D."/>
            <person name="Poelchau M."/>
            <person name="Qu J."/>
            <person name="Schaub F."/>
            <person name="Wada-Katsumata A."/>
            <person name="Worley K.C."/>
            <person name="Xie Q."/>
            <person name="Ylla G."/>
            <person name="Poulsen M."/>
            <person name="Gibbs R.A."/>
            <person name="Schal C."/>
            <person name="Richards S."/>
            <person name="Belles X."/>
            <person name="Korb J."/>
            <person name="Bornberg-Bauer E."/>
        </authorList>
    </citation>
    <scope>NUCLEOTIDE SEQUENCE [LARGE SCALE GENOMIC DNA]</scope>
    <source>
        <tissue evidence="4">Whole body</tissue>
    </source>
</reference>
<dbReference type="GO" id="GO:0032259">
    <property type="term" value="P:methylation"/>
    <property type="evidence" value="ECO:0007669"/>
    <property type="project" value="UniProtKB-KW"/>
</dbReference>
<evidence type="ECO:0000259" key="3">
    <source>
        <dbReference type="Pfam" id="PF14904"/>
    </source>
</evidence>